<evidence type="ECO:0000313" key="2">
    <source>
        <dbReference type="EMBL" id="VAW39930.1"/>
    </source>
</evidence>
<dbReference type="CDD" id="cd02042">
    <property type="entry name" value="ParAB_family"/>
    <property type="match status" value="1"/>
</dbReference>
<organism evidence="2">
    <name type="scientific">hydrothermal vent metagenome</name>
    <dbReference type="NCBI Taxonomy" id="652676"/>
    <lineage>
        <taxon>unclassified sequences</taxon>
        <taxon>metagenomes</taxon>
        <taxon>ecological metagenomes</taxon>
    </lineage>
</organism>
<feature type="non-terminal residue" evidence="2">
    <location>
        <position position="246"/>
    </location>
</feature>
<accession>A0A3B0VH05</accession>
<name>A0A3B0VH05_9ZZZZ</name>
<dbReference type="PANTHER" id="PTHR13696">
    <property type="entry name" value="P-LOOP CONTAINING NUCLEOSIDE TRIPHOSPHATE HYDROLASE"/>
    <property type="match status" value="1"/>
</dbReference>
<feature type="domain" description="AAA" evidence="1">
    <location>
        <begin position="3"/>
        <end position="182"/>
    </location>
</feature>
<proteinExistence type="predicted"/>
<dbReference type="AlphaFoldDB" id="A0A3B0VH05"/>
<dbReference type="InterPro" id="IPR050678">
    <property type="entry name" value="DNA_Partitioning_ATPase"/>
</dbReference>
<protein>
    <submittedName>
        <fullName evidence="2">Chromosome (Plasmid) partitioning protein ParA</fullName>
    </submittedName>
</protein>
<dbReference type="Pfam" id="PF13614">
    <property type="entry name" value="AAA_31"/>
    <property type="match status" value="1"/>
</dbReference>
<dbReference type="Gene3D" id="3.40.50.300">
    <property type="entry name" value="P-loop containing nucleotide triphosphate hydrolases"/>
    <property type="match status" value="1"/>
</dbReference>
<dbReference type="EMBL" id="UOEU01000771">
    <property type="protein sequence ID" value="VAW39930.1"/>
    <property type="molecule type" value="Genomic_DNA"/>
</dbReference>
<sequence>MTEIIAVAMQKGGVGKTTTAINLAAALSEMGHRVLAVDLDPQSNLTQHAGFDPDNLSPTIFDVLKAEIDGYESDVLGSIYETDEKFHLLPAQAELSLIELSLINTLSRERVLTTILETVVDKYDYILIDCNPSLGLLVVNALTAASSVIIPIQTEYLAARGALMILSSIETVRRKKLNPDLIIEGILLTMADTRTTLTRDILAAIDSQYGDGIRIFDPIVKRSVRFAESAVAGKSIIAYDGKSQGA</sequence>
<reference evidence="2" key="1">
    <citation type="submission" date="2018-06" db="EMBL/GenBank/DDBJ databases">
        <authorList>
            <person name="Zhirakovskaya E."/>
        </authorList>
    </citation>
    <scope>NUCLEOTIDE SEQUENCE</scope>
</reference>
<dbReference type="PANTHER" id="PTHR13696:SF99">
    <property type="entry name" value="COBYRINIC ACID AC-DIAMIDE SYNTHASE"/>
    <property type="match status" value="1"/>
</dbReference>
<evidence type="ECO:0000259" key="1">
    <source>
        <dbReference type="Pfam" id="PF13614"/>
    </source>
</evidence>
<dbReference type="InterPro" id="IPR025669">
    <property type="entry name" value="AAA_dom"/>
</dbReference>
<dbReference type="InterPro" id="IPR027417">
    <property type="entry name" value="P-loop_NTPase"/>
</dbReference>
<dbReference type="SUPFAM" id="SSF52540">
    <property type="entry name" value="P-loop containing nucleoside triphosphate hydrolases"/>
    <property type="match status" value="1"/>
</dbReference>
<dbReference type="FunFam" id="3.40.50.300:FF:000285">
    <property type="entry name" value="Sporulation initiation inhibitor Soj"/>
    <property type="match status" value="1"/>
</dbReference>
<gene>
    <name evidence="2" type="ORF">MNBD_CHLOROFLEXI01-1566</name>
</gene>